<evidence type="ECO:0008006" key="2">
    <source>
        <dbReference type="Google" id="ProtNLM"/>
    </source>
</evidence>
<name>A0A383CQ24_9ZZZZ</name>
<feature type="non-terminal residue" evidence="1">
    <location>
        <position position="240"/>
    </location>
</feature>
<evidence type="ECO:0000313" key="1">
    <source>
        <dbReference type="EMBL" id="SVE33915.1"/>
    </source>
</evidence>
<gene>
    <name evidence="1" type="ORF">METZ01_LOCUS486769</name>
</gene>
<dbReference type="PANTHER" id="PTHR10704">
    <property type="entry name" value="CARBOHYDRATE SULFOTRANSFERASE"/>
    <property type="match status" value="1"/>
</dbReference>
<dbReference type="Gene3D" id="3.40.50.300">
    <property type="entry name" value="P-loop containing nucleotide triphosphate hydrolases"/>
    <property type="match status" value="1"/>
</dbReference>
<dbReference type="GO" id="GO:0006790">
    <property type="term" value="P:sulfur compound metabolic process"/>
    <property type="evidence" value="ECO:0007669"/>
    <property type="project" value="TreeGrafter"/>
</dbReference>
<dbReference type="AlphaFoldDB" id="A0A383CQ24"/>
<reference evidence="1" key="1">
    <citation type="submission" date="2018-05" db="EMBL/GenBank/DDBJ databases">
        <authorList>
            <person name="Lanie J.A."/>
            <person name="Ng W.-L."/>
            <person name="Kazmierczak K.M."/>
            <person name="Andrzejewski T.M."/>
            <person name="Davidsen T.M."/>
            <person name="Wayne K.J."/>
            <person name="Tettelin H."/>
            <person name="Glass J.I."/>
            <person name="Rusch D."/>
            <person name="Podicherti R."/>
            <person name="Tsui H.-C.T."/>
            <person name="Winkler M.E."/>
        </authorList>
    </citation>
    <scope>NUCLEOTIDE SEQUENCE</scope>
</reference>
<accession>A0A383CQ24</accession>
<dbReference type="InterPro" id="IPR051135">
    <property type="entry name" value="Gal/GlcNAc/GalNAc_ST"/>
</dbReference>
<dbReference type="SUPFAM" id="SSF52540">
    <property type="entry name" value="P-loop containing nucleoside triphosphate hydrolases"/>
    <property type="match status" value="1"/>
</dbReference>
<proteinExistence type="predicted"/>
<sequence>NFKTVSTKIRGLINLVFTDQASHQATTFLISSGRSGSTWLMDILGSLPGTRVLFEPFHPSRGIAELGRLRYTYLSPTQRNEVLQSLIENLMTGKIRVPWIEQLNRPGSIIYNRRLIKAVRATLLLPWLSTHFPDCRFILLVRHPAAVIRSQLKGNWELSSRRLRSQALISETIDLKIFDQFGWPASGFASNLLFWAIENHVAYKHAKQFGYLIVRYEDLCLNTANELSRLENYLDVRLPP</sequence>
<dbReference type="EMBL" id="UINC01210454">
    <property type="protein sequence ID" value="SVE33915.1"/>
    <property type="molecule type" value="Genomic_DNA"/>
</dbReference>
<dbReference type="Pfam" id="PF13469">
    <property type="entry name" value="Sulfotransfer_3"/>
    <property type="match status" value="1"/>
</dbReference>
<protein>
    <recommendedName>
        <fullName evidence="2">Sulfotransferase domain-containing protein</fullName>
    </recommendedName>
</protein>
<dbReference type="GO" id="GO:0001517">
    <property type="term" value="F:N-acetylglucosamine 6-O-sulfotransferase activity"/>
    <property type="evidence" value="ECO:0007669"/>
    <property type="project" value="TreeGrafter"/>
</dbReference>
<feature type="non-terminal residue" evidence="1">
    <location>
        <position position="1"/>
    </location>
</feature>
<dbReference type="InterPro" id="IPR027417">
    <property type="entry name" value="P-loop_NTPase"/>
</dbReference>
<dbReference type="GO" id="GO:0006044">
    <property type="term" value="P:N-acetylglucosamine metabolic process"/>
    <property type="evidence" value="ECO:0007669"/>
    <property type="project" value="TreeGrafter"/>
</dbReference>
<dbReference type="PANTHER" id="PTHR10704:SF44">
    <property type="entry name" value="LD35051P-RELATED"/>
    <property type="match status" value="1"/>
</dbReference>
<organism evidence="1">
    <name type="scientific">marine metagenome</name>
    <dbReference type="NCBI Taxonomy" id="408172"/>
    <lineage>
        <taxon>unclassified sequences</taxon>
        <taxon>metagenomes</taxon>
        <taxon>ecological metagenomes</taxon>
    </lineage>
</organism>